<dbReference type="AlphaFoldDB" id="A0A9J6DT48"/>
<name>A0A9J6DT48_RHIMP</name>
<accession>A0A9J6DT48</accession>
<gene>
    <name evidence="2" type="ORF">HPB51_007495</name>
</gene>
<reference evidence="2" key="1">
    <citation type="journal article" date="2020" name="Cell">
        <title>Large-Scale Comparative Analyses of Tick Genomes Elucidate Their Genetic Diversity and Vector Capacities.</title>
        <authorList>
            <consortium name="Tick Genome and Microbiome Consortium (TIGMIC)"/>
            <person name="Jia N."/>
            <person name="Wang J."/>
            <person name="Shi W."/>
            <person name="Du L."/>
            <person name="Sun Y."/>
            <person name="Zhan W."/>
            <person name="Jiang J.F."/>
            <person name="Wang Q."/>
            <person name="Zhang B."/>
            <person name="Ji P."/>
            <person name="Bell-Sakyi L."/>
            <person name="Cui X.M."/>
            <person name="Yuan T.T."/>
            <person name="Jiang B.G."/>
            <person name="Yang W.F."/>
            <person name="Lam T.T."/>
            <person name="Chang Q.C."/>
            <person name="Ding S.J."/>
            <person name="Wang X.J."/>
            <person name="Zhu J.G."/>
            <person name="Ruan X.D."/>
            <person name="Zhao L."/>
            <person name="Wei J.T."/>
            <person name="Ye R.Z."/>
            <person name="Que T.C."/>
            <person name="Du C.H."/>
            <person name="Zhou Y.H."/>
            <person name="Cheng J.X."/>
            <person name="Dai P.F."/>
            <person name="Guo W.B."/>
            <person name="Han X.H."/>
            <person name="Huang E.J."/>
            <person name="Li L.F."/>
            <person name="Wei W."/>
            <person name="Gao Y.C."/>
            <person name="Liu J.Z."/>
            <person name="Shao H.Z."/>
            <person name="Wang X."/>
            <person name="Wang C.C."/>
            <person name="Yang T.C."/>
            <person name="Huo Q.B."/>
            <person name="Li W."/>
            <person name="Chen H.Y."/>
            <person name="Chen S.E."/>
            <person name="Zhou L.G."/>
            <person name="Ni X.B."/>
            <person name="Tian J.H."/>
            <person name="Sheng Y."/>
            <person name="Liu T."/>
            <person name="Pan Y.S."/>
            <person name="Xia L.Y."/>
            <person name="Li J."/>
            <person name="Zhao F."/>
            <person name="Cao W.C."/>
        </authorList>
    </citation>
    <scope>NUCLEOTIDE SEQUENCE</scope>
    <source>
        <strain evidence="2">Rmic-2018</strain>
    </source>
</reference>
<feature type="region of interest" description="Disordered" evidence="1">
    <location>
        <begin position="1"/>
        <end position="37"/>
    </location>
</feature>
<keyword evidence="3" id="KW-1185">Reference proteome</keyword>
<comment type="caution">
    <text evidence="2">The sequence shown here is derived from an EMBL/GenBank/DDBJ whole genome shotgun (WGS) entry which is preliminary data.</text>
</comment>
<organism evidence="2 3">
    <name type="scientific">Rhipicephalus microplus</name>
    <name type="common">Cattle tick</name>
    <name type="synonym">Boophilus microplus</name>
    <dbReference type="NCBI Taxonomy" id="6941"/>
    <lineage>
        <taxon>Eukaryota</taxon>
        <taxon>Metazoa</taxon>
        <taxon>Ecdysozoa</taxon>
        <taxon>Arthropoda</taxon>
        <taxon>Chelicerata</taxon>
        <taxon>Arachnida</taxon>
        <taxon>Acari</taxon>
        <taxon>Parasitiformes</taxon>
        <taxon>Ixodida</taxon>
        <taxon>Ixodoidea</taxon>
        <taxon>Ixodidae</taxon>
        <taxon>Rhipicephalinae</taxon>
        <taxon>Rhipicephalus</taxon>
        <taxon>Boophilus</taxon>
    </lineage>
</organism>
<dbReference type="Proteomes" id="UP000821866">
    <property type="component" value="Unassembled WGS sequence"/>
</dbReference>
<evidence type="ECO:0000313" key="2">
    <source>
        <dbReference type="EMBL" id="KAH8025349.1"/>
    </source>
</evidence>
<evidence type="ECO:0000313" key="3">
    <source>
        <dbReference type="Proteomes" id="UP000821866"/>
    </source>
</evidence>
<evidence type="ECO:0000256" key="1">
    <source>
        <dbReference type="SAM" id="MobiDB-lite"/>
    </source>
</evidence>
<reference evidence="2" key="2">
    <citation type="submission" date="2021-09" db="EMBL/GenBank/DDBJ databases">
        <authorList>
            <person name="Jia N."/>
            <person name="Wang J."/>
            <person name="Shi W."/>
            <person name="Du L."/>
            <person name="Sun Y."/>
            <person name="Zhan W."/>
            <person name="Jiang J."/>
            <person name="Wang Q."/>
            <person name="Zhang B."/>
            <person name="Ji P."/>
            <person name="Sakyi L.B."/>
            <person name="Cui X."/>
            <person name="Yuan T."/>
            <person name="Jiang B."/>
            <person name="Yang W."/>
            <person name="Lam T.T.-Y."/>
            <person name="Chang Q."/>
            <person name="Ding S."/>
            <person name="Wang X."/>
            <person name="Zhu J."/>
            <person name="Ruan X."/>
            <person name="Zhao L."/>
            <person name="Wei J."/>
            <person name="Que T."/>
            <person name="Du C."/>
            <person name="Cheng J."/>
            <person name="Dai P."/>
            <person name="Han X."/>
            <person name="Huang E."/>
            <person name="Gao Y."/>
            <person name="Liu J."/>
            <person name="Shao H."/>
            <person name="Ye R."/>
            <person name="Li L."/>
            <person name="Wei W."/>
            <person name="Wang X."/>
            <person name="Wang C."/>
            <person name="Huo Q."/>
            <person name="Li W."/>
            <person name="Guo W."/>
            <person name="Chen H."/>
            <person name="Chen S."/>
            <person name="Zhou L."/>
            <person name="Zhou L."/>
            <person name="Ni X."/>
            <person name="Tian J."/>
            <person name="Zhou Y."/>
            <person name="Sheng Y."/>
            <person name="Liu T."/>
            <person name="Pan Y."/>
            <person name="Xia L."/>
            <person name="Li J."/>
            <person name="Zhao F."/>
            <person name="Cao W."/>
        </authorList>
    </citation>
    <scope>NUCLEOTIDE SEQUENCE</scope>
    <source>
        <strain evidence="2">Rmic-2018</strain>
        <tissue evidence="2">Larvae</tissue>
    </source>
</reference>
<sequence>MKNQSHDTVQGAAHAEREPSDSHRHSGASPKQYLPNVVEAKKLNVKSSRGAMVAAKRAILVVPLRNNGRVTGPPKKFTTSIPTGKVFQPALQCAKSAKDAQLRAVRYSALSADRVKQKWSSDRLRGDVEKLGAPLCPAWLRNQRVSTASARVHPVEIRKPRNLQRARKFDLFKAPSVLDDPVQASEGQLHAISPSRSV</sequence>
<dbReference type="EMBL" id="JABSTU010000007">
    <property type="protein sequence ID" value="KAH8025349.1"/>
    <property type="molecule type" value="Genomic_DNA"/>
</dbReference>
<feature type="compositionally biased region" description="Basic and acidic residues" evidence="1">
    <location>
        <begin position="14"/>
        <end position="24"/>
    </location>
</feature>
<proteinExistence type="predicted"/>
<protein>
    <submittedName>
        <fullName evidence="2">Uncharacterized protein</fullName>
    </submittedName>
</protein>